<proteinExistence type="predicted"/>
<evidence type="ECO:0000313" key="1">
    <source>
        <dbReference type="EMBL" id="AJC12010.1"/>
    </source>
</evidence>
<dbReference type="Pfam" id="PF21983">
    <property type="entry name" value="NikA-like"/>
    <property type="match status" value="1"/>
</dbReference>
<reference evidence="1 2" key="2">
    <citation type="journal article" date="2015" name="Genome Announc.">
        <title>Complete Genome Sequence of Coriobacteriaceae Strain 68-1-3, a Novel Mucus-Degrading Isolate from the Swine Intestinal Tract.</title>
        <authorList>
            <person name="Looft T."/>
            <person name="Bayles D.O."/>
            <person name="Alt D.P."/>
            <person name="Stanton T.B."/>
        </authorList>
    </citation>
    <scope>NUCLEOTIDE SEQUENCE [LARGE SCALE GENOMIC DNA]</scope>
    <source>
        <strain evidence="1 2">68-1-3</strain>
    </source>
</reference>
<accession>A0A0A8B3P6</accession>
<reference evidence="2" key="1">
    <citation type="submission" date="2014-08" db="EMBL/GenBank/DDBJ databases">
        <title>Coriobacteriaceae sp. complete genome.</title>
        <authorList>
            <person name="Looft T."/>
            <person name="Bayles D.O."/>
            <person name="Stanton T.B."/>
        </authorList>
    </citation>
    <scope>NUCLEOTIDE SEQUENCE [LARGE SCALE GENOMIC DNA]</scope>
    <source>
        <strain evidence="2">68-1-3</strain>
    </source>
</reference>
<dbReference type="InterPro" id="IPR053842">
    <property type="entry name" value="NikA-like"/>
</dbReference>
<protein>
    <submittedName>
        <fullName evidence="1">Ribbon-helix-helix protein, copG family</fullName>
    </submittedName>
</protein>
<dbReference type="OrthoDB" id="3191612at2"/>
<gene>
    <name evidence="1" type="ORF">JI75_04325</name>
</gene>
<dbReference type="Proteomes" id="UP000031121">
    <property type="component" value="Chromosome"/>
</dbReference>
<evidence type="ECO:0000313" key="2">
    <source>
        <dbReference type="Proteomes" id="UP000031121"/>
    </source>
</evidence>
<dbReference type="RefSeq" id="WP_039689003.1">
    <property type="nucleotide sequence ID" value="NZ_CP009302.1"/>
</dbReference>
<dbReference type="AlphaFoldDB" id="A0A0A8B3P6"/>
<name>A0A0A8B3P6_9ACTN</name>
<keyword evidence="2" id="KW-1185">Reference proteome</keyword>
<organism evidence="1 2">
    <name type="scientific">Berryella intestinalis</name>
    <dbReference type="NCBI Taxonomy" id="1531429"/>
    <lineage>
        <taxon>Bacteria</taxon>
        <taxon>Bacillati</taxon>
        <taxon>Actinomycetota</taxon>
        <taxon>Coriobacteriia</taxon>
        <taxon>Eggerthellales</taxon>
        <taxon>Eggerthellaceae</taxon>
        <taxon>Berryella</taxon>
    </lineage>
</organism>
<sequence length="140" mass="16304">MAKKTNKEQRLTFRMAQEDYEKLEKRCEDAGLTKSEYLRYLVRIPLATEENPEAEHAILVDRKAMNAMSRELTKWGYHYNQAVHAMNSINYYVARGTIDREFIGTKAEEIEVELVTVNRNAERLAYELGQMQSLVLVADK</sequence>
<dbReference type="KEGG" id="cbac:JI75_04325"/>
<dbReference type="EMBL" id="CP009302">
    <property type="protein sequence ID" value="AJC12010.1"/>
    <property type="molecule type" value="Genomic_DNA"/>
</dbReference>
<dbReference type="STRING" id="1531429.JI75_04325"/>
<dbReference type="HOGENOM" id="CLU_133729_0_0_11"/>